<evidence type="ECO:0000256" key="1">
    <source>
        <dbReference type="SAM" id="Phobius"/>
    </source>
</evidence>
<feature type="transmembrane region" description="Helical" evidence="1">
    <location>
        <begin position="16"/>
        <end position="36"/>
    </location>
</feature>
<gene>
    <name evidence="2" type="ORF">A8139_03840</name>
</gene>
<keyword evidence="1" id="KW-0812">Transmembrane</keyword>
<dbReference type="EMBL" id="CP016181">
    <property type="protein sequence ID" value="AWX99230.1"/>
    <property type="molecule type" value="Genomic_DNA"/>
</dbReference>
<sequence>MKDIFDAIDSRIKSPVFGYFLLSMIAFNWKPIFFLIFDDGSVVDRITYFDEHTNFLTLFLYPIGSTFLYILCYPWIQYASIWISSKPTHLKITQNLKAEHNKILEQKRLEDSRNELNKSLEQGIIDQAKRDQKLTEEFKDDESREKVQSEINSMRAKTALKAKVSDFSLNDGHMKILLIMSEKNGISSAKELVNSSGFKYIKSQHLINQLLENDYLSIYNTNYGGGDFQYKLTDKAMKEIVESGLAD</sequence>
<keyword evidence="1" id="KW-1133">Transmembrane helix</keyword>
<evidence type="ECO:0000313" key="2">
    <source>
        <dbReference type="EMBL" id="AWX99230.1"/>
    </source>
</evidence>
<reference evidence="2 3" key="1">
    <citation type="submission" date="2016-06" db="EMBL/GenBank/DDBJ databases">
        <title>The sequenced genome of the ice-adhering bacterium Marinomonas primoryensis, from Antarctica.</title>
        <authorList>
            <person name="Graham L."/>
            <person name="Vance T.D.R."/>
            <person name="Davies P.L."/>
        </authorList>
    </citation>
    <scope>NUCLEOTIDE SEQUENCE [LARGE SCALE GENOMIC DNA]</scope>
    <source>
        <strain evidence="2 3">AceL</strain>
    </source>
</reference>
<proteinExistence type="predicted"/>
<dbReference type="RefSeq" id="WP_112135825.1">
    <property type="nucleotide sequence ID" value="NZ_CP016181.1"/>
</dbReference>
<organism evidence="2 3">
    <name type="scientific">Marinomonas primoryensis</name>
    <dbReference type="NCBI Taxonomy" id="178399"/>
    <lineage>
        <taxon>Bacteria</taxon>
        <taxon>Pseudomonadati</taxon>
        <taxon>Pseudomonadota</taxon>
        <taxon>Gammaproteobacteria</taxon>
        <taxon>Oceanospirillales</taxon>
        <taxon>Oceanospirillaceae</taxon>
        <taxon>Marinomonas</taxon>
    </lineage>
</organism>
<dbReference type="Proteomes" id="UP000249898">
    <property type="component" value="Chromosome"/>
</dbReference>
<keyword evidence="1" id="KW-0472">Membrane</keyword>
<protein>
    <submittedName>
        <fullName evidence="2">Uncharacterized protein</fullName>
    </submittedName>
</protein>
<accession>A0A2Z4PNM8</accession>
<feature type="transmembrane region" description="Helical" evidence="1">
    <location>
        <begin position="56"/>
        <end position="76"/>
    </location>
</feature>
<name>A0A2Z4PNM8_9GAMM</name>
<evidence type="ECO:0000313" key="3">
    <source>
        <dbReference type="Proteomes" id="UP000249898"/>
    </source>
</evidence>
<dbReference type="OrthoDB" id="9784936at2"/>
<dbReference type="AlphaFoldDB" id="A0A2Z4PNM8"/>